<feature type="transmembrane region" description="Helical" evidence="1">
    <location>
        <begin position="264"/>
        <end position="281"/>
    </location>
</feature>
<organism evidence="2">
    <name type="scientific">marine metagenome</name>
    <dbReference type="NCBI Taxonomy" id="408172"/>
    <lineage>
        <taxon>unclassified sequences</taxon>
        <taxon>metagenomes</taxon>
        <taxon>ecological metagenomes</taxon>
    </lineage>
</organism>
<accession>A0A381TBE2</accession>
<keyword evidence="1" id="KW-1133">Transmembrane helix</keyword>
<gene>
    <name evidence="2" type="ORF">METZ01_LOCUS65695</name>
</gene>
<feature type="transmembrane region" description="Helical" evidence="1">
    <location>
        <begin position="66"/>
        <end position="92"/>
    </location>
</feature>
<evidence type="ECO:0000313" key="2">
    <source>
        <dbReference type="EMBL" id="SVA12841.1"/>
    </source>
</evidence>
<feature type="non-terminal residue" evidence="2">
    <location>
        <position position="1"/>
    </location>
</feature>
<feature type="transmembrane region" description="Helical" evidence="1">
    <location>
        <begin position="168"/>
        <end position="187"/>
    </location>
</feature>
<feature type="transmembrane region" description="Helical" evidence="1">
    <location>
        <begin position="287"/>
        <end position="306"/>
    </location>
</feature>
<name>A0A381TBE2_9ZZZZ</name>
<sequence length="557" mass="62670">VDLTEKFLPSEKLLKKYENITVDHKRNGSLFLTNLRVFVGNQFNLWDIPCENIDYLERGFVPRFSAWWQLLFIPLSLIFIGNLVLFSLFVLLSVARQYIKVNALTIGTHARKWSICADPEILDQIATDIRLNTLVGNKGDGKPILEAESIDGSDEDLSLTLIGENESGPLKIAWMASIFAFFAYYIGSFGVGTGFWVFLFSAVSFCFFVVHRDRKKSNEFRGVEPNDGLIRQGWYFVLGKLNIEIIEAKWSFKLFGTNIRIRRAGYVICSGFLFLGLLMTVANSNMIPLLLGITIGVPSYLIGRALSGIPRPWKRMALRSATCFAIAIIVVLPCLILMPLYNSATVKLPGEFVQGDSGNGWKRAMSQYDEYGLGFASTSFFLYLDDGEDSEGESDGYPAMLFVIAIKVPIDLDEKDALDELDRQFHEMSLEQEIELNTHIEDGQRTTKQGYSTQYVIYNGTAKSERIGFEDVGYNVTQGAETRYIGEVWKAPEYNLLVVSMGIAMISSEELNDQTGVGPIDDLVDDLIPNKPTETTDMKNWNELYDLIPEIVCLQPN</sequence>
<reference evidence="2" key="1">
    <citation type="submission" date="2018-05" db="EMBL/GenBank/DDBJ databases">
        <authorList>
            <person name="Lanie J.A."/>
            <person name="Ng W.-L."/>
            <person name="Kazmierczak K.M."/>
            <person name="Andrzejewski T.M."/>
            <person name="Davidsen T.M."/>
            <person name="Wayne K.J."/>
            <person name="Tettelin H."/>
            <person name="Glass J.I."/>
            <person name="Rusch D."/>
            <person name="Podicherti R."/>
            <person name="Tsui H.-C.T."/>
            <person name="Winkler M.E."/>
        </authorList>
    </citation>
    <scope>NUCLEOTIDE SEQUENCE</scope>
</reference>
<feature type="transmembrane region" description="Helical" evidence="1">
    <location>
        <begin position="318"/>
        <end position="341"/>
    </location>
</feature>
<proteinExistence type="predicted"/>
<dbReference type="EMBL" id="UINC01004236">
    <property type="protein sequence ID" value="SVA12841.1"/>
    <property type="molecule type" value="Genomic_DNA"/>
</dbReference>
<feature type="transmembrane region" description="Helical" evidence="1">
    <location>
        <begin position="193"/>
        <end position="211"/>
    </location>
</feature>
<protein>
    <submittedName>
        <fullName evidence="2">Uncharacterized protein</fullName>
    </submittedName>
</protein>
<keyword evidence="1" id="KW-0812">Transmembrane</keyword>
<dbReference type="AlphaFoldDB" id="A0A381TBE2"/>
<keyword evidence="1" id="KW-0472">Membrane</keyword>
<evidence type="ECO:0000256" key="1">
    <source>
        <dbReference type="SAM" id="Phobius"/>
    </source>
</evidence>